<feature type="compositionally biased region" description="Polar residues" evidence="1">
    <location>
        <begin position="315"/>
        <end position="341"/>
    </location>
</feature>
<feature type="region of interest" description="Disordered" evidence="1">
    <location>
        <begin position="1527"/>
        <end position="1594"/>
    </location>
</feature>
<name>A0A6A6E591_9PEZI</name>
<feature type="region of interest" description="Disordered" evidence="1">
    <location>
        <begin position="314"/>
        <end position="346"/>
    </location>
</feature>
<feature type="region of interest" description="Disordered" evidence="1">
    <location>
        <begin position="1025"/>
        <end position="1110"/>
    </location>
</feature>
<feature type="region of interest" description="Disordered" evidence="1">
    <location>
        <begin position="714"/>
        <end position="744"/>
    </location>
</feature>
<proteinExistence type="predicted"/>
<evidence type="ECO:0000313" key="4">
    <source>
        <dbReference type="Proteomes" id="UP000800200"/>
    </source>
</evidence>
<feature type="compositionally biased region" description="Basic and acidic residues" evidence="1">
    <location>
        <begin position="1394"/>
        <end position="1419"/>
    </location>
</feature>
<evidence type="ECO:0000256" key="1">
    <source>
        <dbReference type="SAM" id="MobiDB-lite"/>
    </source>
</evidence>
<feature type="domain" description="DUF7892" evidence="2">
    <location>
        <begin position="835"/>
        <end position="1001"/>
    </location>
</feature>
<feature type="compositionally biased region" description="Basic residues" evidence="1">
    <location>
        <begin position="1349"/>
        <end position="1360"/>
    </location>
</feature>
<feature type="compositionally biased region" description="Polar residues" evidence="1">
    <location>
        <begin position="55"/>
        <end position="66"/>
    </location>
</feature>
<evidence type="ECO:0000313" key="3">
    <source>
        <dbReference type="EMBL" id="KAF2187107.1"/>
    </source>
</evidence>
<dbReference type="EMBL" id="ML994628">
    <property type="protein sequence ID" value="KAF2187107.1"/>
    <property type="molecule type" value="Genomic_DNA"/>
</dbReference>
<feature type="compositionally biased region" description="Basic and acidic residues" evidence="1">
    <location>
        <begin position="16"/>
        <end position="29"/>
    </location>
</feature>
<feature type="region of interest" description="Disordered" evidence="1">
    <location>
        <begin position="775"/>
        <end position="828"/>
    </location>
</feature>
<gene>
    <name evidence="3" type="ORF">K469DRAFT_570881</name>
</gene>
<reference evidence="3" key="1">
    <citation type="journal article" date="2020" name="Stud. Mycol.">
        <title>101 Dothideomycetes genomes: a test case for predicting lifestyles and emergence of pathogens.</title>
        <authorList>
            <person name="Haridas S."/>
            <person name="Albert R."/>
            <person name="Binder M."/>
            <person name="Bloem J."/>
            <person name="Labutti K."/>
            <person name="Salamov A."/>
            <person name="Andreopoulos B."/>
            <person name="Baker S."/>
            <person name="Barry K."/>
            <person name="Bills G."/>
            <person name="Bluhm B."/>
            <person name="Cannon C."/>
            <person name="Castanera R."/>
            <person name="Culley D."/>
            <person name="Daum C."/>
            <person name="Ezra D."/>
            <person name="Gonzalez J."/>
            <person name="Henrissat B."/>
            <person name="Kuo A."/>
            <person name="Liang C."/>
            <person name="Lipzen A."/>
            <person name="Lutzoni F."/>
            <person name="Magnuson J."/>
            <person name="Mondo S."/>
            <person name="Nolan M."/>
            <person name="Ohm R."/>
            <person name="Pangilinan J."/>
            <person name="Park H.-J."/>
            <person name="Ramirez L."/>
            <person name="Alfaro M."/>
            <person name="Sun H."/>
            <person name="Tritt A."/>
            <person name="Yoshinaga Y."/>
            <person name="Zwiers L.-H."/>
            <person name="Turgeon B."/>
            <person name="Goodwin S."/>
            <person name="Spatafora J."/>
            <person name="Crous P."/>
            <person name="Grigoriev I."/>
        </authorList>
    </citation>
    <scope>NUCLEOTIDE SEQUENCE</scope>
    <source>
        <strain evidence="3">CBS 207.26</strain>
    </source>
</reference>
<organism evidence="3 4">
    <name type="scientific">Zopfia rhizophila CBS 207.26</name>
    <dbReference type="NCBI Taxonomy" id="1314779"/>
    <lineage>
        <taxon>Eukaryota</taxon>
        <taxon>Fungi</taxon>
        <taxon>Dikarya</taxon>
        <taxon>Ascomycota</taxon>
        <taxon>Pezizomycotina</taxon>
        <taxon>Dothideomycetes</taxon>
        <taxon>Dothideomycetes incertae sedis</taxon>
        <taxon>Zopfiaceae</taxon>
        <taxon>Zopfia</taxon>
    </lineage>
</organism>
<keyword evidence="4" id="KW-1185">Reference proteome</keyword>
<evidence type="ECO:0000259" key="2">
    <source>
        <dbReference type="Pfam" id="PF25422"/>
    </source>
</evidence>
<feature type="compositionally biased region" description="Polar residues" evidence="1">
    <location>
        <begin position="1044"/>
        <end position="1056"/>
    </location>
</feature>
<feature type="compositionally biased region" description="Basic and acidic residues" evidence="1">
    <location>
        <begin position="1554"/>
        <end position="1566"/>
    </location>
</feature>
<sequence>MEEREASIASSTDFYESDRKPETPARDSQNDLLTAKRKAEELQSTQEKKRKLEHTSNSPVATQLQPCSGLPPQVWQHIFLSCSLAELGRLLQVNRSFHSYLTDVRNVSNAKPAYGFLRLLKSESIWAAARNAHPTKPPKPLPGFSELRIWQLIWGKKCQFCGKQASSSPGEKIWQKGPGPNGVRTIWPFGTRSCGTCLIERCQTDSSLLFSTASALRPALPFAFITSDLNYIPAYTLQAATTPAGVEITKYYYKEHVDEIMHELEQAQSLGSAATEEWSKGLDARGKERMKASENWERWEVKYQWWSDHQEPKRNASSLAVSPASNHRQATASPIGQNPSPVRNAPVPASKYLICPSRGMLSHPEYSCSIPPSGSTLTPAATGPHYVHPRPPTIPPQVFTPQTVPGGTAQPSRADRNIHDANEAKAARKLDIERRCQALNPPIPPNILRHMDSFKAAIQISQPMTDYAWSVLQPRLLAQFPAAEQAEIEHVSRVASIQTRAADRRQQDASLKEVKEVLDREWEEAQRPIRDKLNAYADDFINQDWDHGKAVTYENSPKFAVDLLMYVRRMFYSEHAKDEGASPQLNQDFNSTEAIESRRPKLVLENMKWVYDNKLKPLTELFRKELFLCYGNGCEGNTRFYGFEGVIQHFGAKHTNTFSVGNVVVAWREAEWPEETPFHPDPISVKHAYHPASSMPGHSHSGYGSYYGGYSRAGTSTPHMQAHPPQTSPGPYHQQYGGHYNGPFAPPHAASNAISGYDYSHPYGVPIDSYSSCQPMGPPSYGPQASNSGYMTSPAMSNSTLVPGQANQSRPHGSNDPSVRGCGRTESGDAEYRTNLYDKQVSTVIQMAQDIWKQTSGIKDLPNSVRVYVLLQRLISKFQLEFSHEPTLNHFIDALSNHQIPKALKQAPGLSCKACQDEFSHQSSVAYPSRPEERRTYTVLSLFSHFKSQHYGPQTPGYGSGQPPSHLDSKEDMIELPSDRLISGLIHAPGMDDDKLHMIATVFPRLFPTPLPRIGIVDNNGIASPAHSASKDSKETVKTGGTPGVSTEKSGPSSLASPYAESPRPPKPSEDEYDPQRPALLSQSNEPMRFSNRRLSYHGSPPSSDRRPRYYAEQPRYYVGGLQDPNGEVFGANTSLRQLPRDHLDDDYPGPREYMELGPNTRIIREAGPPYEEYHGRRALYREHEPFYGPDPDDVIYACPREGLHAQEYGPYLHEVRYRDDGGRRSEYRVVKESEMREQSPPSSGKAEADRFLREFVPGEPSISKPVEQESGSQPETKLPGTEADLDDGSRYTPPPPTVLPPADSQMDPTRSLEALHHTAPSTVSNGSRYEEYRPNSRLVQTPDSGGALRRHGPHRRRDRAHHDYVPSRYYRYMSVARDEPYARGASMSRTQSRRYERYEEQRRRIDQQETPHPDRDYDPTYSRDQSVDQGPPDDPYYHQIRHAPREYVPVQESLHPYSPARYRYTGPPEDARGPPIYVAKYGQPVHEYEIIRVPRDPRQPRPQYLSHPPARYVPEHHSDHIQYVPVPYDRAPPTHLPRGADPRYDRPSSYVYYEEREMPPRRPEFEPEGEPYDPPEVVTAETKPPVAAAPEGP</sequence>
<feature type="region of interest" description="Disordered" evidence="1">
    <location>
        <begin position="1217"/>
        <end position="1435"/>
    </location>
</feature>
<dbReference type="Pfam" id="PF25422">
    <property type="entry name" value="DUF7892"/>
    <property type="match status" value="1"/>
</dbReference>
<protein>
    <recommendedName>
        <fullName evidence="2">DUF7892 domain-containing protein</fullName>
    </recommendedName>
</protein>
<dbReference type="CDD" id="cd09917">
    <property type="entry name" value="F-box_SF"/>
    <property type="match status" value="1"/>
</dbReference>
<dbReference type="Proteomes" id="UP000800200">
    <property type="component" value="Unassembled WGS sequence"/>
</dbReference>
<accession>A0A6A6E591</accession>
<dbReference type="InterPro" id="IPR057214">
    <property type="entry name" value="DUF7892"/>
</dbReference>
<feature type="compositionally biased region" description="Polar residues" evidence="1">
    <location>
        <begin position="783"/>
        <end position="817"/>
    </location>
</feature>
<dbReference type="OrthoDB" id="2322499at2759"/>
<feature type="compositionally biased region" description="Basic and acidic residues" evidence="1">
    <location>
        <begin position="1217"/>
        <end position="1238"/>
    </location>
</feature>
<feature type="region of interest" description="Disordered" evidence="1">
    <location>
        <begin position="1"/>
        <end position="66"/>
    </location>
</feature>